<evidence type="ECO:0000313" key="5">
    <source>
        <dbReference type="Proteomes" id="UP001321249"/>
    </source>
</evidence>
<dbReference type="GO" id="GO:0005829">
    <property type="term" value="C:cytosol"/>
    <property type="evidence" value="ECO:0007669"/>
    <property type="project" value="TreeGrafter"/>
</dbReference>
<reference evidence="3" key="2">
    <citation type="journal article" date="2023" name="Nat. Commun.">
        <title>Cultivation of marine bacteria of the SAR202 clade.</title>
        <authorList>
            <person name="Lim Y."/>
            <person name="Seo J.H."/>
            <person name="Giovannoni S.J."/>
            <person name="Kang I."/>
            <person name="Cho J.C."/>
        </authorList>
    </citation>
    <scope>NUCLEOTIDE SEQUENCE</scope>
    <source>
        <strain evidence="3">JH1073</strain>
    </source>
</reference>
<keyword evidence="4" id="KW-1185">Reference proteome</keyword>
<evidence type="ECO:0000313" key="3">
    <source>
        <dbReference type="EMBL" id="WFG39508.1"/>
    </source>
</evidence>
<dbReference type="PANTHER" id="PTHR11735:SF11">
    <property type="entry name" value="TRNA THREONYLCARBAMOYLADENOSINE BIOSYNTHESIS PROTEIN TSAB"/>
    <property type="match status" value="1"/>
</dbReference>
<organism evidence="3 4">
    <name type="scientific">Candidatus Lucifugimonas marina</name>
    <dbReference type="NCBI Taxonomy" id="3038979"/>
    <lineage>
        <taxon>Bacteria</taxon>
        <taxon>Bacillati</taxon>
        <taxon>Chloroflexota</taxon>
        <taxon>Dehalococcoidia</taxon>
        <taxon>SAR202 cluster</taxon>
        <taxon>Candidatus Lucifugimonadales</taxon>
        <taxon>Candidatus Lucifugimonadaceae</taxon>
        <taxon>Candidatus Lucifugimonas</taxon>
    </lineage>
</organism>
<dbReference type="SUPFAM" id="SSF53067">
    <property type="entry name" value="Actin-like ATPase domain"/>
    <property type="match status" value="1"/>
</dbReference>
<dbReference type="Proteomes" id="UP001321249">
    <property type="component" value="Unassembled WGS sequence"/>
</dbReference>
<dbReference type="PANTHER" id="PTHR11735">
    <property type="entry name" value="TRNA N6-ADENOSINE THREONYLCARBAMOYLTRANSFERASE"/>
    <property type="match status" value="1"/>
</dbReference>
<dbReference type="Gene3D" id="3.30.420.40">
    <property type="match status" value="2"/>
</dbReference>
<feature type="domain" description="Gcp-like" evidence="1">
    <location>
        <begin position="32"/>
        <end position="136"/>
    </location>
</feature>
<dbReference type="GO" id="GO:0002949">
    <property type="term" value="P:tRNA threonylcarbamoyladenosine modification"/>
    <property type="evidence" value="ECO:0007669"/>
    <property type="project" value="InterPro"/>
</dbReference>
<dbReference type="InterPro" id="IPR022496">
    <property type="entry name" value="T6A_TsaB"/>
</dbReference>
<name>A0AAJ5ZE01_9CHLR</name>
<dbReference type="InterPro" id="IPR000905">
    <property type="entry name" value="Gcp-like_dom"/>
</dbReference>
<proteinExistence type="predicted"/>
<reference evidence="4 5" key="1">
    <citation type="submission" date="2019-11" db="EMBL/GenBank/DDBJ databases">
        <authorList>
            <person name="Cho J.-C."/>
        </authorList>
    </citation>
    <scope>NUCLEOTIDE SEQUENCE [LARGE SCALE GENOMIC DNA]</scope>
    <source>
        <strain evidence="3 4">JH1073</strain>
        <strain evidence="2 5">JH702</strain>
    </source>
</reference>
<gene>
    <name evidence="3" type="primary">tsaB</name>
    <name evidence="2" type="ORF">GKO46_01515</name>
    <name evidence="3" type="ORF">GKO48_07710</name>
</gene>
<evidence type="ECO:0000313" key="4">
    <source>
        <dbReference type="Proteomes" id="UP001219901"/>
    </source>
</evidence>
<sequence length="224" mass="23841">MILVAIDTSTRFASVGVADAAKKRATRSWRSNQNHGRELMPAVVESLAELALNATDVTHVAVATGPGGFSAVRVGISAALGLAVSRKLPVLGIPTHKVEVEPFLTEITEEVPIYSLVPAGRNEISWTRHSAASNTNEPNVGIAAPEELTNLLEPDALVCGEACDLMAGHIDQSRFRGSAAPTRDANSILDIAIRQFEAGESTLYEELRPIYARPPSISKPNPAK</sequence>
<evidence type="ECO:0000313" key="2">
    <source>
        <dbReference type="EMBL" id="MDG0865752.1"/>
    </source>
</evidence>
<dbReference type="AlphaFoldDB" id="A0AAJ5ZE01"/>
<reference evidence="4" key="3">
    <citation type="submission" date="2023-06" db="EMBL/GenBank/DDBJ databases">
        <title>Pangenomics reveal diversification of enzyme families and niche specialization in globally abundant SAR202 bacteria.</title>
        <authorList>
            <person name="Saw J.H.W."/>
        </authorList>
    </citation>
    <scope>NUCLEOTIDE SEQUENCE [LARGE SCALE GENOMIC DNA]</scope>
    <source>
        <strain evidence="4">JH1073</strain>
    </source>
</reference>
<accession>A0AAJ5ZE01</accession>
<dbReference type="InterPro" id="IPR043129">
    <property type="entry name" value="ATPase_NBD"/>
</dbReference>
<dbReference type="RefSeq" id="WP_342823278.1">
    <property type="nucleotide sequence ID" value="NZ_CP046146.1"/>
</dbReference>
<dbReference type="EMBL" id="CP046147">
    <property type="protein sequence ID" value="WFG39508.1"/>
    <property type="molecule type" value="Genomic_DNA"/>
</dbReference>
<dbReference type="Pfam" id="PF00814">
    <property type="entry name" value="TsaD"/>
    <property type="match status" value="1"/>
</dbReference>
<dbReference type="NCBIfam" id="TIGR03725">
    <property type="entry name" value="T6A_YeaZ"/>
    <property type="match status" value="1"/>
</dbReference>
<dbReference type="Proteomes" id="UP001219901">
    <property type="component" value="Chromosome"/>
</dbReference>
<dbReference type="EMBL" id="WMBE01000001">
    <property type="protein sequence ID" value="MDG0865752.1"/>
    <property type="molecule type" value="Genomic_DNA"/>
</dbReference>
<evidence type="ECO:0000259" key="1">
    <source>
        <dbReference type="Pfam" id="PF00814"/>
    </source>
</evidence>
<protein>
    <submittedName>
        <fullName evidence="3">tRNA (Adenosine(37)-N6)-threonylcarbamoyltransferase complex dimerization subunit type 1 TsaB</fullName>
    </submittedName>
</protein>